<organism evidence="2 3">
    <name type="scientific">Alternaria atra</name>
    <dbReference type="NCBI Taxonomy" id="119953"/>
    <lineage>
        <taxon>Eukaryota</taxon>
        <taxon>Fungi</taxon>
        <taxon>Dikarya</taxon>
        <taxon>Ascomycota</taxon>
        <taxon>Pezizomycotina</taxon>
        <taxon>Dothideomycetes</taxon>
        <taxon>Pleosporomycetidae</taxon>
        <taxon>Pleosporales</taxon>
        <taxon>Pleosporineae</taxon>
        <taxon>Pleosporaceae</taxon>
        <taxon>Alternaria</taxon>
        <taxon>Alternaria sect. Ulocladioides</taxon>
    </lineage>
</organism>
<dbReference type="RefSeq" id="XP_043164596.1">
    <property type="nucleotide sequence ID" value="XM_043308661.1"/>
</dbReference>
<keyword evidence="3" id="KW-1185">Reference proteome</keyword>
<comment type="caution">
    <text evidence="2">The sequence shown here is derived from an EMBL/GenBank/DDBJ whole genome shotgun (WGS) entry which is preliminary data.</text>
</comment>
<name>A0A8J2HW66_9PLEO</name>
<evidence type="ECO:0000313" key="2">
    <source>
        <dbReference type="EMBL" id="CAG5142049.1"/>
    </source>
</evidence>
<evidence type="ECO:0000313" key="3">
    <source>
        <dbReference type="Proteomes" id="UP000676310"/>
    </source>
</evidence>
<feature type="compositionally biased region" description="Polar residues" evidence="1">
    <location>
        <begin position="146"/>
        <end position="159"/>
    </location>
</feature>
<dbReference type="OrthoDB" id="3693861at2759"/>
<accession>A0A8J2HW66</accession>
<feature type="compositionally biased region" description="Basic and acidic residues" evidence="1">
    <location>
        <begin position="160"/>
        <end position="169"/>
    </location>
</feature>
<sequence>MPAPFSNLFRDTFDSSRSSRRSTHSAYGYEPSSRNSYSGSSSSRLTGPFDMPYGDYITEPRRSESGSSYLGRADTQRQSRDFQYNYRDVSRIRSSKRPRAFTHKHAYDDHRSVSPLGTSRFEQPSTSSGLFRVGGSISNRAPHPSYATSLRDTSRSTSFEIDRGGDGYERPSTSGGGLFRSSATRGGTTPRRMGNDGEYGSMLGRERRPNIGSNFRDGGFNWSDF</sequence>
<evidence type="ECO:0000256" key="1">
    <source>
        <dbReference type="SAM" id="MobiDB-lite"/>
    </source>
</evidence>
<dbReference type="AlphaFoldDB" id="A0A8J2HW66"/>
<feature type="region of interest" description="Disordered" evidence="1">
    <location>
        <begin position="1"/>
        <end position="81"/>
    </location>
</feature>
<gene>
    <name evidence="2" type="ORF">ALTATR162_LOCUS1066</name>
</gene>
<reference evidence="2" key="1">
    <citation type="submission" date="2021-05" db="EMBL/GenBank/DDBJ databases">
        <authorList>
            <person name="Stam R."/>
        </authorList>
    </citation>
    <scope>NUCLEOTIDE SEQUENCE</scope>
    <source>
        <strain evidence="2">CS162</strain>
    </source>
</reference>
<protein>
    <submittedName>
        <fullName evidence="2">Uncharacterized protein</fullName>
    </submittedName>
</protein>
<feature type="region of interest" description="Disordered" evidence="1">
    <location>
        <begin position="111"/>
        <end position="225"/>
    </location>
</feature>
<dbReference type="GeneID" id="67010845"/>
<dbReference type="EMBL" id="CAJRGZ010000015">
    <property type="protein sequence ID" value="CAG5142049.1"/>
    <property type="molecule type" value="Genomic_DNA"/>
</dbReference>
<dbReference type="Proteomes" id="UP000676310">
    <property type="component" value="Unassembled WGS sequence"/>
</dbReference>
<feature type="compositionally biased region" description="Low complexity" evidence="1">
    <location>
        <begin position="32"/>
        <end position="43"/>
    </location>
</feature>
<feature type="compositionally biased region" description="Polar residues" evidence="1">
    <location>
        <begin position="115"/>
        <end position="129"/>
    </location>
</feature>
<proteinExistence type="predicted"/>